<proteinExistence type="predicted"/>
<keyword evidence="2" id="KW-1185">Reference proteome</keyword>
<comment type="caution">
    <text evidence="1">The sequence shown here is derived from an EMBL/GenBank/DDBJ whole genome shotgun (WGS) entry which is preliminary data.</text>
</comment>
<sequence>MRRVGEVVRTAQGLAIVRSPDGEYPDLGTEVVDQDLETVGRIVDVFGPADRPYVAVSPADEITMPALLGEKLYAR</sequence>
<dbReference type="SUPFAM" id="SSF50447">
    <property type="entry name" value="Translation proteins"/>
    <property type="match status" value="1"/>
</dbReference>
<dbReference type="Proteomes" id="UP001139494">
    <property type="component" value="Unassembled WGS sequence"/>
</dbReference>
<dbReference type="AlphaFoldDB" id="A0A9R1D7G0"/>
<name>A0A9R1D7G0_9EURY</name>
<accession>A0A9R1D7G0</accession>
<dbReference type="InterPro" id="IPR009000">
    <property type="entry name" value="Transl_B-barrel_sf"/>
</dbReference>
<dbReference type="GO" id="GO:0001522">
    <property type="term" value="P:pseudouridine synthesis"/>
    <property type="evidence" value="ECO:0007669"/>
    <property type="project" value="InterPro"/>
</dbReference>
<evidence type="ECO:0000313" key="2">
    <source>
        <dbReference type="Proteomes" id="UP001139494"/>
    </source>
</evidence>
<organism evidence="1 2">
    <name type="scientific">Natronomonas aquatica</name>
    <dbReference type="NCBI Taxonomy" id="2841590"/>
    <lineage>
        <taxon>Archaea</taxon>
        <taxon>Methanobacteriati</taxon>
        <taxon>Methanobacteriota</taxon>
        <taxon>Stenosarchaea group</taxon>
        <taxon>Halobacteria</taxon>
        <taxon>Halobacteriales</taxon>
        <taxon>Natronomonadaceae</taxon>
        <taxon>Natronomonas</taxon>
    </lineage>
</organism>
<evidence type="ECO:0000313" key="1">
    <source>
        <dbReference type="EMBL" id="MCQ4333310.1"/>
    </source>
</evidence>
<protein>
    <submittedName>
        <fullName evidence="1">Gar1/Naf1 family protein</fullName>
    </submittedName>
</protein>
<dbReference type="EMBL" id="JAHLKM010000007">
    <property type="protein sequence ID" value="MCQ4333310.1"/>
    <property type="molecule type" value="Genomic_DNA"/>
</dbReference>
<dbReference type="Pfam" id="PF04410">
    <property type="entry name" value="Gar1"/>
    <property type="match status" value="1"/>
</dbReference>
<dbReference type="Gene3D" id="2.40.10.230">
    <property type="entry name" value="Probable tRNA pseudouridine synthase domain"/>
    <property type="match status" value="1"/>
</dbReference>
<dbReference type="InterPro" id="IPR007504">
    <property type="entry name" value="H/ACA_rnp_Gar1/Naf1"/>
</dbReference>
<gene>
    <name evidence="1" type="ORF">KM295_07430</name>
</gene>
<dbReference type="RefSeq" id="WP_256029334.1">
    <property type="nucleotide sequence ID" value="NZ_JAHLKM010000007.1"/>
</dbReference>
<reference evidence="1" key="1">
    <citation type="journal article" date="2023" name="Front. Microbiol.">
        <title>Genomic-based phylogenetic and metabolic analyses of the genus Natronomonas, and description of Natronomonas aquatica sp. nov.</title>
        <authorList>
            <person name="Garcia-Roldan A."/>
            <person name="Duran-Viseras A."/>
            <person name="de la Haba R.R."/>
            <person name="Corral P."/>
            <person name="Sanchez-Porro C."/>
            <person name="Ventosa A."/>
        </authorList>
    </citation>
    <scope>NUCLEOTIDE SEQUENCE</scope>
    <source>
        <strain evidence="1">F2-12</strain>
    </source>
</reference>
<dbReference type="NCBIfam" id="NF009628">
    <property type="entry name" value="PRK13149.1-2"/>
    <property type="match status" value="1"/>
</dbReference>
<dbReference type="GO" id="GO:0042254">
    <property type="term" value="P:ribosome biogenesis"/>
    <property type="evidence" value="ECO:0007669"/>
    <property type="project" value="InterPro"/>
</dbReference>
<dbReference type="InterPro" id="IPR038664">
    <property type="entry name" value="Gar1/Naf1_Cbf5-bd_sf"/>
</dbReference>